<protein>
    <submittedName>
        <fullName evidence="1">DUF433 domain-containing protein</fullName>
    </submittedName>
</protein>
<evidence type="ECO:0000313" key="1">
    <source>
        <dbReference type="EMBL" id="PHX54611.1"/>
    </source>
</evidence>
<dbReference type="RefSeq" id="WP_096831527.1">
    <property type="nucleotide sequence ID" value="NZ_NXIB02000088.1"/>
</dbReference>
<dbReference type="SUPFAM" id="SSF46689">
    <property type="entry name" value="Homeodomain-like"/>
    <property type="match status" value="1"/>
</dbReference>
<dbReference type="InterPro" id="IPR009057">
    <property type="entry name" value="Homeodomain-like_sf"/>
</dbReference>
<dbReference type="EMBL" id="NXIB02000088">
    <property type="protein sequence ID" value="PHX54611.1"/>
    <property type="molecule type" value="Genomic_DNA"/>
</dbReference>
<sequence>MNIEEVLEKKGIIHSNPEIMSGVSVFVGTRVPLQTFFDYLEGEEGLAEFINDFSYLENQAIKVLENLAKMMISRERGSNVYTSTHLNH</sequence>
<dbReference type="AlphaFoldDB" id="A0A2G4EYL4"/>
<dbReference type="Pfam" id="PF04255">
    <property type="entry name" value="DUF433"/>
    <property type="match status" value="1"/>
</dbReference>
<dbReference type="InterPro" id="IPR036388">
    <property type="entry name" value="WH-like_DNA-bd_sf"/>
</dbReference>
<dbReference type="OrthoDB" id="9809529at2"/>
<comment type="caution">
    <text evidence="1">The sequence shown here is derived from an EMBL/GenBank/DDBJ whole genome shotgun (WGS) entry which is preliminary data.</text>
</comment>
<evidence type="ECO:0000313" key="2">
    <source>
        <dbReference type="Proteomes" id="UP000226442"/>
    </source>
</evidence>
<reference evidence="1" key="1">
    <citation type="submission" date="2017-10" db="EMBL/GenBank/DDBJ databases">
        <title>Draft genome sequence of the planktic cyanobacteria Tychonema bourrellyi isolated from alpine lentic freshwater.</title>
        <authorList>
            <person name="Tett A."/>
            <person name="Armanini F."/>
            <person name="Asnicar F."/>
            <person name="Boscaini A."/>
            <person name="Pasolli E."/>
            <person name="Zolfo M."/>
            <person name="Donati C."/>
            <person name="Salmaso N."/>
            <person name="Segata N."/>
        </authorList>
    </citation>
    <scope>NUCLEOTIDE SEQUENCE</scope>
    <source>
        <strain evidence="1">FEM_GT703</strain>
    </source>
</reference>
<dbReference type="InterPro" id="IPR007367">
    <property type="entry name" value="DUF433"/>
</dbReference>
<keyword evidence="2" id="KW-1185">Reference proteome</keyword>
<dbReference type="Gene3D" id="1.10.10.10">
    <property type="entry name" value="Winged helix-like DNA-binding domain superfamily/Winged helix DNA-binding domain"/>
    <property type="match status" value="1"/>
</dbReference>
<accession>A0A2G4EYL4</accession>
<proteinExistence type="predicted"/>
<name>A0A2G4EYL4_9CYAN</name>
<organism evidence="1 2">
    <name type="scientific">Tychonema bourrellyi FEM_GT703</name>
    <dbReference type="NCBI Taxonomy" id="2040638"/>
    <lineage>
        <taxon>Bacteria</taxon>
        <taxon>Bacillati</taxon>
        <taxon>Cyanobacteriota</taxon>
        <taxon>Cyanophyceae</taxon>
        <taxon>Oscillatoriophycideae</taxon>
        <taxon>Oscillatoriales</taxon>
        <taxon>Microcoleaceae</taxon>
        <taxon>Tychonema</taxon>
    </lineage>
</organism>
<dbReference type="Proteomes" id="UP000226442">
    <property type="component" value="Unassembled WGS sequence"/>
</dbReference>
<gene>
    <name evidence="1" type="ORF">CP500_015140</name>
</gene>